<organism evidence="2 3">
    <name type="scientific">Amycolatopsis rhizosphaerae</name>
    <dbReference type="NCBI Taxonomy" id="2053003"/>
    <lineage>
        <taxon>Bacteria</taxon>
        <taxon>Bacillati</taxon>
        <taxon>Actinomycetota</taxon>
        <taxon>Actinomycetes</taxon>
        <taxon>Pseudonocardiales</taxon>
        <taxon>Pseudonocardiaceae</taxon>
        <taxon>Amycolatopsis</taxon>
    </lineage>
</organism>
<gene>
    <name evidence="2" type="ORF">FNH05_35945</name>
</gene>
<dbReference type="AlphaFoldDB" id="A0A558A019"/>
<protein>
    <submittedName>
        <fullName evidence="2">Uncharacterized protein</fullName>
    </submittedName>
</protein>
<reference evidence="2 3" key="2">
    <citation type="submission" date="2019-08" db="EMBL/GenBank/DDBJ databases">
        <title>Amycolatopsis acidicola sp. nov., isolated from peat swamp forest soil.</title>
        <authorList>
            <person name="Srisuk N."/>
        </authorList>
    </citation>
    <scope>NUCLEOTIDE SEQUENCE [LARGE SCALE GENOMIC DNA]</scope>
    <source>
        <strain evidence="2 3">TBRC 6029</strain>
    </source>
</reference>
<accession>A0A558A019</accession>
<keyword evidence="3" id="KW-1185">Reference proteome</keyword>
<name>A0A558A019_9PSEU</name>
<keyword evidence="1" id="KW-0812">Transmembrane</keyword>
<dbReference type="Proteomes" id="UP000320011">
    <property type="component" value="Unassembled WGS sequence"/>
</dbReference>
<sequence>MAVELSGVVAVDVAVADAGTGALAEVFDDSHPVTKAPARAIPIDSRAAARKFRSDCGNIGLLLLLVGGGSFLSLPIGRHTHGPVASLFGPA</sequence>
<comment type="caution">
    <text evidence="2">The sequence shown here is derived from an EMBL/GenBank/DDBJ whole genome shotgun (WGS) entry which is preliminary data.</text>
</comment>
<feature type="transmembrane region" description="Helical" evidence="1">
    <location>
        <begin position="59"/>
        <end position="77"/>
    </location>
</feature>
<dbReference type="RefSeq" id="WP_144593298.1">
    <property type="nucleotide sequence ID" value="NZ_VJWX01000716.1"/>
</dbReference>
<evidence type="ECO:0000256" key="1">
    <source>
        <dbReference type="SAM" id="Phobius"/>
    </source>
</evidence>
<keyword evidence="1" id="KW-0472">Membrane</keyword>
<keyword evidence="1" id="KW-1133">Transmembrane helix</keyword>
<reference evidence="2 3" key="1">
    <citation type="submission" date="2019-07" db="EMBL/GenBank/DDBJ databases">
        <authorList>
            <person name="Duangmal K."/>
            <person name="Teo W.F.A."/>
        </authorList>
    </citation>
    <scope>NUCLEOTIDE SEQUENCE [LARGE SCALE GENOMIC DNA]</scope>
    <source>
        <strain evidence="2 3">TBRC 6029</strain>
    </source>
</reference>
<dbReference type="EMBL" id="VJWX01000716">
    <property type="protein sequence ID" value="TVT17610.1"/>
    <property type="molecule type" value="Genomic_DNA"/>
</dbReference>
<evidence type="ECO:0000313" key="2">
    <source>
        <dbReference type="EMBL" id="TVT17610.1"/>
    </source>
</evidence>
<evidence type="ECO:0000313" key="3">
    <source>
        <dbReference type="Proteomes" id="UP000320011"/>
    </source>
</evidence>
<proteinExistence type="predicted"/>